<dbReference type="PANTHER" id="PTHR42722">
    <property type="entry name" value="LEUCINE DEHYDROGENASE"/>
    <property type="match status" value="1"/>
</dbReference>
<keyword evidence="2 6" id="KW-0560">Oxidoreductase</keyword>
<feature type="binding site" evidence="5">
    <location>
        <begin position="203"/>
        <end position="208"/>
    </location>
    <ligand>
        <name>NAD(+)</name>
        <dbReference type="ChEBI" id="CHEBI:57540"/>
    </ligand>
</feature>
<dbReference type="EMBL" id="WPHG01000001">
    <property type="protein sequence ID" value="MVA96530.1"/>
    <property type="molecule type" value="Genomic_DNA"/>
</dbReference>
<organism evidence="9 10">
    <name type="scientific">Nitratireductor arenosus</name>
    <dbReference type="NCBI Taxonomy" id="2682096"/>
    <lineage>
        <taxon>Bacteria</taxon>
        <taxon>Pseudomonadati</taxon>
        <taxon>Pseudomonadota</taxon>
        <taxon>Alphaproteobacteria</taxon>
        <taxon>Hyphomicrobiales</taxon>
        <taxon>Phyllobacteriaceae</taxon>
        <taxon>Nitratireductor</taxon>
    </lineage>
</organism>
<feature type="domain" description="S-adenosyl-L-homocysteine hydrolase NAD binding" evidence="8">
    <location>
        <begin position="172"/>
        <end position="322"/>
    </location>
</feature>
<keyword evidence="5" id="KW-0547">Nucleotide-binding</keyword>
<evidence type="ECO:0000313" key="10">
    <source>
        <dbReference type="Proteomes" id="UP000463224"/>
    </source>
</evidence>
<evidence type="ECO:0000259" key="8">
    <source>
        <dbReference type="SMART" id="SM00997"/>
    </source>
</evidence>
<evidence type="ECO:0000256" key="5">
    <source>
        <dbReference type="PIRSR" id="PIRSR000188-2"/>
    </source>
</evidence>
<accession>A0A844QES9</accession>
<evidence type="ECO:0000313" key="9">
    <source>
        <dbReference type="EMBL" id="MVA96530.1"/>
    </source>
</evidence>
<dbReference type="InterPro" id="IPR006095">
    <property type="entry name" value="Glu/Leu/Phe/Val/Trp_DH"/>
</dbReference>
<evidence type="ECO:0000259" key="7">
    <source>
        <dbReference type="SMART" id="SM00839"/>
    </source>
</evidence>
<dbReference type="GO" id="GO:0000166">
    <property type="term" value="F:nucleotide binding"/>
    <property type="evidence" value="ECO:0007669"/>
    <property type="project" value="UniProtKB-KW"/>
</dbReference>
<evidence type="ECO:0000256" key="6">
    <source>
        <dbReference type="RuleBase" id="RU004417"/>
    </source>
</evidence>
<dbReference type="SUPFAM" id="SSF51735">
    <property type="entry name" value="NAD(P)-binding Rossmann-fold domains"/>
    <property type="match status" value="1"/>
</dbReference>
<dbReference type="InterPro" id="IPR006096">
    <property type="entry name" value="Glu/Leu/Phe/Val/Trp_DH_C"/>
</dbReference>
<sequence length="383" mass="40007">MLQAAGPRTVKVPGGKSTLKLSDITEDASRLADFADHEQVWLGRDEERGLTAIVAVHDTTLGPALGGTRVWPHENFEAALTDALRLSHGMTLKAAVAGLALGGGKAVIVADARSDKSLRLLDAYAEMLAALEGQYITAEDVGLSLEDADYLRARTPNVTGTTRGGSGNPSPVTAQGVFLGIKAALKHQSGSEKLDGVRVAVQGLGAVGWSLAKRLRNEGARLSVSDIEPARADKAVTHLDAVALEGDAITTADVDIFAPCALGAVLSETTIPLLKAGIVAGSANNQLATPQDAERLRARGILYAPDYVINAGGLINVAEELTPPGYDADAAMKRVGVIPRTLGAIFRRAEAEGRTTDAVAETIALEYIESARAKKARRAKSAR</sequence>
<dbReference type="PANTHER" id="PTHR42722:SF1">
    <property type="entry name" value="VALINE DEHYDROGENASE"/>
    <property type="match status" value="1"/>
</dbReference>
<dbReference type="InterPro" id="IPR016211">
    <property type="entry name" value="Glu/Phe/Leu/Val/Trp_DH_bac/arc"/>
</dbReference>
<gene>
    <name evidence="9" type="ORF">GN330_04615</name>
</gene>
<dbReference type="InterPro" id="IPR015878">
    <property type="entry name" value="Ado_hCys_hydrolase_NAD-bd"/>
</dbReference>
<dbReference type="AlphaFoldDB" id="A0A844QES9"/>
<keyword evidence="10" id="KW-1185">Reference proteome</keyword>
<dbReference type="GO" id="GO:0016639">
    <property type="term" value="F:oxidoreductase activity, acting on the CH-NH2 group of donors, NAD or NADP as acceptor"/>
    <property type="evidence" value="ECO:0007669"/>
    <property type="project" value="InterPro"/>
</dbReference>
<dbReference type="Pfam" id="PF02812">
    <property type="entry name" value="ELFV_dehydrog_N"/>
    <property type="match status" value="1"/>
</dbReference>
<dbReference type="SMART" id="SM00997">
    <property type="entry name" value="AdoHcyase_NAD"/>
    <property type="match status" value="1"/>
</dbReference>
<dbReference type="Pfam" id="PF00208">
    <property type="entry name" value="ELFV_dehydrog"/>
    <property type="match status" value="1"/>
</dbReference>
<dbReference type="Gene3D" id="3.40.50.10860">
    <property type="entry name" value="Leucine Dehydrogenase, chain A, domain 1"/>
    <property type="match status" value="1"/>
</dbReference>
<dbReference type="Proteomes" id="UP000463224">
    <property type="component" value="Unassembled WGS sequence"/>
</dbReference>
<protein>
    <submittedName>
        <fullName evidence="9">Amino acid dehydrogenase</fullName>
    </submittedName>
</protein>
<evidence type="ECO:0000256" key="2">
    <source>
        <dbReference type="ARBA" id="ARBA00023002"/>
    </source>
</evidence>
<dbReference type="SUPFAM" id="SSF53223">
    <property type="entry name" value="Aminoacid dehydrogenase-like, N-terminal domain"/>
    <property type="match status" value="1"/>
</dbReference>
<dbReference type="CDD" id="cd01075">
    <property type="entry name" value="NAD_bind_Leu_Phe_Val_DH"/>
    <property type="match status" value="1"/>
</dbReference>
<dbReference type="PIRSF" id="PIRSF000188">
    <property type="entry name" value="Phe_leu_dh"/>
    <property type="match status" value="1"/>
</dbReference>
<proteinExistence type="inferred from homology"/>
<feature type="active site" description="Proton donor/acceptor" evidence="4">
    <location>
        <position position="105"/>
    </location>
</feature>
<dbReference type="InterPro" id="IPR046346">
    <property type="entry name" value="Aminoacid_DH-like_N_sf"/>
</dbReference>
<reference evidence="9 10" key="1">
    <citation type="submission" date="2019-12" db="EMBL/GenBank/DDBJ databases">
        <title>Nitratireductor arenosus sp. nov., Isolated from sea sand, Jeju island, South Korea.</title>
        <authorList>
            <person name="Kim W."/>
        </authorList>
    </citation>
    <scope>NUCLEOTIDE SEQUENCE [LARGE SCALE GENOMIC DNA]</scope>
    <source>
        <strain evidence="9 10">CAU 1489</strain>
    </source>
</reference>
<dbReference type="PRINTS" id="PR00082">
    <property type="entry name" value="GLFDHDRGNASE"/>
</dbReference>
<comment type="similarity">
    <text evidence="1 6">Belongs to the Glu/Leu/Phe/Val dehydrogenases family.</text>
</comment>
<evidence type="ECO:0000256" key="3">
    <source>
        <dbReference type="ARBA" id="ARBA00023027"/>
    </source>
</evidence>
<evidence type="ECO:0000256" key="1">
    <source>
        <dbReference type="ARBA" id="ARBA00006382"/>
    </source>
</evidence>
<dbReference type="GO" id="GO:0006520">
    <property type="term" value="P:amino acid metabolic process"/>
    <property type="evidence" value="ECO:0007669"/>
    <property type="project" value="InterPro"/>
</dbReference>
<feature type="domain" description="Glutamate/phenylalanine/leucine/valine/L-tryptophan dehydrogenase C-terminal" evidence="7">
    <location>
        <begin position="167"/>
        <end position="378"/>
    </location>
</feature>
<dbReference type="InterPro" id="IPR006097">
    <property type="entry name" value="Glu/Leu/Phe/Val/Trp_DH_dimer"/>
</dbReference>
<dbReference type="Gene3D" id="3.40.50.720">
    <property type="entry name" value="NAD(P)-binding Rossmann-like Domain"/>
    <property type="match status" value="1"/>
</dbReference>
<dbReference type="RefSeq" id="WP_156711461.1">
    <property type="nucleotide sequence ID" value="NZ_WPHG01000001.1"/>
</dbReference>
<dbReference type="SMART" id="SM00839">
    <property type="entry name" value="ELFV_dehydrog"/>
    <property type="match status" value="1"/>
</dbReference>
<evidence type="ECO:0000256" key="4">
    <source>
        <dbReference type="PIRSR" id="PIRSR000188-1"/>
    </source>
</evidence>
<dbReference type="InterPro" id="IPR036291">
    <property type="entry name" value="NAD(P)-bd_dom_sf"/>
</dbReference>
<name>A0A844QES9_9HYPH</name>
<keyword evidence="3 5" id="KW-0520">NAD</keyword>
<comment type="caution">
    <text evidence="9">The sequence shown here is derived from an EMBL/GenBank/DDBJ whole genome shotgun (WGS) entry which is preliminary data.</text>
</comment>